<accession>A0A813H3R2</accession>
<gene>
    <name evidence="1" type="ORF">PGLA1383_LOCUS48356</name>
</gene>
<dbReference type="AlphaFoldDB" id="A0A813H3R2"/>
<proteinExistence type="predicted"/>
<comment type="caution">
    <text evidence="1">The sequence shown here is derived from an EMBL/GenBank/DDBJ whole genome shotgun (WGS) entry which is preliminary data.</text>
</comment>
<sequence>VLRCGEGFRFVATPRPVAGGGHEAAAAAASCGPKPQNTTTLEDFGRLTVRELKELVRSSGDDPSKYLEKQELVEAVWRFSQAQDSRPGTGQVRGG</sequence>
<reference evidence="1" key="1">
    <citation type="submission" date="2021-02" db="EMBL/GenBank/DDBJ databases">
        <authorList>
            <person name="Dougan E. K."/>
            <person name="Rhodes N."/>
            <person name="Thang M."/>
            <person name="Chan C."/>
        </authorList>
    </citation>
    <scope>NUCLEOTIDE SEQUENCE</scope>
</reference>
<evidence type="ECO:0000313" key="1">
    <source>
        <dbReference type="EMBL" id="CAE8632373.1"/>
    </source>
</evidence>
<name>A0A813H3R2_POLGL</name>
<feature type="non-terminal residue" evidence="1">
    <location>
        <position position="1"/>
    </location>
</feature>
<organism evidence="1 2">
    <name type="scientific">Polarella glacialis</name>
    <name type="common">Dinoflagellate</name>
    <dbReference type="NCBI Taxonomy" id="89957"/>
    <lineage>
        <taxon>Eukaryota</taxon>
        <taxon>Sar</taxon>
        <taxon>Alveolata</taxon>
        <taxon>Dinophyceae</taxon>
        <taxon>Suessiales</taxon>
        <taxon>Suessiaceae</taxon>
        <taxon>Polarella</taxon>
    </lineage>
</organism>
<dbReference type="EMBL" id="CAJNNV010030389">
    <property type="protein sequence ID" value="CAE8632373.1"/>
    <property type="molecule type" value="Genomic_DNA"/>
</dbReference>
<feature type="non-terminal residue" evidence="1">
    <location>
        <position position="95"/>
    </location>
</feature>
<protein>
    <submittedName>
        <fullName evidence="1">Uncharacterized protein</fullName>
    </submittedName>
</protein>
<evidence type="ECO:0000313" key="2">
    <source>
        <dbReference type="Proteomes" id="UP000654075"/>
    </source>
</evidence>
<keyword evidence="2" id="KW-1185">Reference proteome</keyword>
<dbReference type="Proteomes" id="UP000654075">
    <property type="component" value="Unassembled WGS sequence"/>
</dbReference>